<gene>
    <name evidence="2" type="ORF">A6P07_10945</name>
</gene>
<reference evidence="2 3" key="1">
    <citation type="journal article" date="2016" name="Int. J. Mol. Sci.">
        <title>Comparative genomics of the extreme acidophile Acidithiobacillus thiooxidans reveals intraspecific divergence and niche adaptation.</title>
        <authorList>
            <person name="Zhang X."/>
            <person name="Feng X."/>
            <person name="Tao J."/>
            <person name="Ma L."/>
            <person name="Xiao Y."/>
            <person name="Liang Y."/>
            <person name="Liu X."/>
            <person name="Yin H."/>
        </authorList>
    </citation>
    <scope>NUCLEOTIDE SEQUENCE [LARGE SCALE GENOMIC DNA]</scope>
    <source>
        <strain evidence="2 3">A02</strain>
    </source>
</reference>
<feature type="region of interest" description="Disordered" evidence="1">
    <location>
        <begin position="85"/>
        <end position="118"/>
    </location>
</feature>
<name>A0A1C2J5E4_ACITH</name>
<accession>A0A1C2J5E4</accession>
<dbReference type="AlphaFoldDB" id="A0A1C2J5E4"/>
<dbReference type="EMBL" id="LWSA01000152">
    <property type="protein sequence ID" value="OCX71995.1"/>
    <property type="molecule type" value="Genomic_DNA"/>
</dbReference>
<organism evidence="2 3">
    <name type="scientific">Acidithiobacillus thiooxidans</name>
    <name type="common">Thiobacillus thiooxidans</name>
    <dbReference type="NCBI Taxonomy" id="930"/>
    <lineage>
        <taxon>Bacteria</taxon>
        <taxon>Pseudomonadati</taxon>
        <taxon>Pseudomonadota</taxon>
        <taxon>Acidithiobacillia</taxon>
        <taxon>Acidithiobacillales</taxon>
        <taxon>Acidithiobacillaceae</taxon>
        <taxon>Acidithiobacillus</taxon>
    </lineage>
</organism>
<protein>
    <submittedName>
        <fullName evidence="2">Uncharacterized protein</fullName>
    </submittedName>
</protein>
<evidence type="ECO:0000313" key="3">
    <source>
        <dbReference type="Proteomes" id="UP000094893"/>
    </source>
</evidence>
<sequence>MLTAKDILDKHSIADYAIIYLGDRRPSPVIDPDTRYCVEETPVPELCKDRDGNVMIFDSEAQAFDFRKALGIPYPVLAFHDQPLPDFGPDFAPDMDEPEGSAFDPDEMDIPDIEDALA</sequence>
<comment type="caution">
    <text evidence="2">The sequence shown here is derived from an EMBL/GenBank/DDBJ whole genome shotgun (WGS) entry which is preliminary data.</text>
</comment>
<dbReference type="Proteomes" id="UP000094893">
    <property type="component" value="Unassembled WGS sequence"/>
</dbReference>
<proteinExistence type="predicted"/>
<evidence type="ECO:0000313" key="2">
    <source>
        <dbReference type="EMBL" id="OCX71995.1"/>
    </source>
</evidence>
<feature type="compositionally biased region" description="Acidic residues" evidence="1">
    <location>
        <begin position="93"/>
        <end position="118"/>
    </location>
</feature>
<evidence type="ECO:0000256" key="1">
    <source>
        <dbReference type="SAM" id="MobiDB-lite"/>
    </source>
</evidence>
<dbReference type="RefSeq" id="WP_024894685.1">
    <property type="nucleotide sequence ID" value="NZ_LWRZ01000289.1"/>
</dbReference>